<dbReference type="InterPro" id="IPR016181">
    <property type="entry name" value="Acyl_CoA_acyltransferase"/>
</dbReference>
<dbReference type="PANTHER" id="PTHR10545">
    <property type="entry name" value="DIAMINE N-ACETYLTRANSFERASE"/>
    <property type="match status" value="1"/>
</dbReference>
<evidence type="ECO:0000259" key="3">
    <source>
        <dbReference type="PROSITE" id="PS51186"/>
    </source>
</evidence>
<dbReference type="SUPFAM" id="SSF55729">
    <property type="entry name" value="Acyl-CoA N-acyltransferases (Nat)"/>
    <property type="match status" value="1"/>
</dbReference>
<dbReference type="CDD" id="cd04301">
    <property type="entry name" value="NAT_SF"/>
    <property type="match status" value="1"/>
</dbReference>
<evidence type="ECO:0000256" key="2">
    <source>
        <dbReference type="ARBA" id="ARBA00023315"/>
    </source>
</evidence>
<dbReference type="Gene3D" id="3.40.630.30">
    <property type="match status" value="1"/>
</dbReference>
<keyword evidence="2" id="KW-0012">Acyltransferase</keyword>
<gene>
    <name evidence="4" type="ORF">BCL74_1644</name>
</gene>
<dbReference type="InterPro" id="IPR051016">
    <property type="entry name" value="Diverse_Substrate_AcTransf"/>
</dbReference>
<organism evidence="4 5">
    <name type="scientific">Oceanibaculum indicum</name>
    <dbReference type="NCBI Taxonomy" id="526216"/>
    <lineage>
        <taxon>Bacteria</taxon>
        <taxon>Pseudomonadati</taxon>
        <taxon>Pseudomonadota</taxon>
        <taxon>Alphaproteobacteria</taxon>
        <taxon>Rhodospirillales</taxon>
        <taxon>Oceanibaculaceae</taxon>
        <taxon>Oceanibaculum</taxon>
    </lineage>
</organism>
<comment type="caution">
    <text evidence="4">The sequence shown here is derived from an EMBL/GenBank/DDBJ whole genome shotgun (WGS) entry which is preliminary data.</text>
</comment>
<protein>
    <recommendedName>
        <fullName evidence="3">N-acetyltransferase domain-containing protein</fullName>
    </recommendedName>
</protein>
<accession>A0A420WSR3</accession>
<dbReference type="Pfam" id="PF00583">
    <property type="entry name" value="Acetyltransf_1"/>
    <property type="match status" value="1"/>
</dbReference>
<evidence type="ECO:0000313" key="5">
    <source>
        <dbReference type="Proteomes" id="UP000277424"/>
    </source>
</evidence>
<dbReference type="PANTHER" id="PTHR10545:SF29">
    <property type="entry name" value="GH14572P-RELATED"/>
    <property type="match status" value="1"/>
</dbReference>
<dbReference type="InterPro" id="IPR000182">
    <property type="entry name" value="GNAT_dom"/>
</dbReference>
<dbReference type="PROSITE" id="PS51186">
    <property type="entry name" value="GNAT"/>
    <property type="match status" value="1"/>
</dbReference>
<reference evidence="4 5" key="1">
    <citation type="submission" date="2018-10" db="EMBL/GenBank/DDBJ databases">
        <title>Comparative analysis of microorganisms from saline springs in Andes Mountain Range, Colombia.</title>
        <authorList>
            <person name="Rubin E."/>
        </authorList>
    </citation>
    <scope>NUCLEOTIDE SEQUENCE [LARGE SCALE GENOMIC DNA]</scope>
    <source>
        <strain evidence="4 5">USBA 36</strain>
    </source>
</reference>
<sequence>MTDIRLRLAGAEDIPAIARLIRDIDLYYRSPDVQTVEATEAKLRRHDFGGAAKFEILLAEADDGQGWQAAGIATLATLYSTNASRPAFFIKDLFVREAWRGHGLGRQLMRRIAALALERGYARIDWTAESGSPDTLRFYDAIGAQRREEKIFFRLNGENLRRLAEE</sequence>
<dbReference type="AlphaFoldDB" id="A0A420WSR3"/>
<dbReference type="GO" id="GO:0008080">
    <property type="term" value="F:N-acetyltransferase activity"/>
    <property type="evidence" value="ECO:0007669"/>
    <property type="project" value="TreeGrafter"/>
</dbReference>
<dbReference type="Proteomes" id="UP000277424">
    <property type="component" value="Unassembled WGS sequence"/>
</dbReference>
<dbReference type="OrthoDB" id="7995647at2"/>
<dbReference type="EMBL" id="RBIG01000001">
    <property type="protein sequence ID" value="RKQ73852.1"/>
    <property type="molecule type" value="Genomic_DNA"/>
</dbReference>
<evidence type="ECO:0000313" key="4">
    <source>
        <dbReference type="EMBL" id="RKQ73852.1"/>
    </source>
</evidence>
<dbReference type="RefSeq" id="WP_121218926.1">
    <property type="nucleotide sequence ID" value="NZ_RBIG01000001.1"/>
</dbReference>
<name>A0A420WSR3_9PROT</name>
<proteinExistence type="predicted"/>
<feature type="domain" description="N-acetyltransferase" evidence="3">
    <location>
        <begin position="4"/>
        <end position="165"/>
    </location>
</feature>
<evidence type="ECO:0000256" key="1">
    <source>
        <dbReference type="ARBA" id="ARBA00022679"/>
    </source>
</evidence>
<keyword evidence="1" id="KW-0808">Transferase</keyword>